<keyword evidence="1" id="KW-0472">Membrane</keyword>
<proteinExistence type="predicted"/>
<evidence type="ECO:0000313" key="4">
    <source>
        <dbReference type="Proteomes" id="UP001218218"/>
    </source>
</evidence>
<evidence type="ECO:0000259" key="2">
    <source>
        <dbReference type="Pfam" id="PF20152"/>
    </source>
</evidence>
<feature type="transmembrane region" description="Helical" evidence="1">
    <location>
        <begin position="84"/>
        <end position="111"/>
    </location>
</feature>
<feature type="transmembrane region" description="Helical" evidence="1">
    <location>
        <begin position="199"/>
        <end position="220"/>
    </location>
</feature>
<feature type="transmembrane region" description="Helical" evidence="1">
    <location>
        <begin position="157"/>
        <end position="178"/>
    </location>
</feature>
<sequence>MGVNAGNALLLIASWINLLFYMLEIVLVFKYFQRPRRPLWHKIGVATFMVADTICTVGVCWQAYLVLLVFPCVDLGETGFPPSLFWPVSLTILATYATASVEQAFLCSLFFSLTQRRFITGLFVFSIFFHLGFSWASSVLVLKAQSPGGSAFTTTQIGAISCAVTDVSIAAALAFSFYRMESRTVKGRTTQTLLRRLGVLSLTSGVVVASITLLTVIALLKGLNVYIIFFFCQGRAYALTILANFLLGLPGISEPDCDPNGSTRNASTRRTDTGVVFHVNYTPRSANTAQPESLNLEELSDNVSDNVKALKAHPDPD</sequence>
<organism evidence="3 4">
    <name type="scientific">Mycena albidolilacea</name>
    <dbReference type="NCBI Taxonomy" id="1033008"/>
    <lineage>
        <taxon>Eukaryota</taxon>
        <taxon>Fungi</taxon>
        <taxon>Dikarya</taxon>
        <taxon>Basidiomycota</taxon>
        <taxon>Agaricomycotina</taxon>
        <taxon>Agaricomycetes</taxon>
        <taxon>Agaricomycetidae</taxon>
        <taxon>Agaricales</taxon>
        <taxon>Marasmiineae</taxon>
        <taxon>Mycenaceae</taxon>
        <taxon>Mycena</taxon>
    </lineage>
</organism>
<feature type="transmembrane region" description="Helical" evidence="1">
    <location>
        <begin position="44"/>
        <end position="64"/>
    </location>
</feature>
<name>A0AAD7F4G2_9AGAR</name>
<feature type="transmembrane region" description="Helical" evidence="1">
    <location>
        <begin position="226"/>
        <end position="247"/>
    </location>
</feature>
<keyword evidence="4" id="KW-1185">Reference proteome</keyword>
<protein>
    <recommendedName>
        <fullName evidence="2">DUF6534 domain-containing protein</fullName>
    </recommendedName>
</protein>
<gene>
    <name evidence="3" type="ORF">DFH08DRAFT_840121</name>
</gene>
<dbReference type="AlphaFoldDB" id="A0AAD7F4G2"/>
<reference evidence="3" key="1">
    <citation type="submission" date="2023-03" db="EMBL/GenBank/DDBJ databases">
        <title>Massive genome expansion in bonnet fungi (Mycena s.s.) driven by repeated elements and novel gene families across ecological guilds.</title>
        <authorList>
            <consortium name="Lawrence Berkeley National Laboratory"/>
            <person name="Harder C.B."/>
            <person name="Miyauchi S."/>
            <person name="Viragh M."/>
            <person name="Kuo A."/>
            <person name="Thoen E."/>
            <person name="Andreopoulos B."/>
            <person name="Lu D."/>
            <person name="Skrede I."/>
            <person name="Drula E."/>
            <person name="Henrissat B."/>
            <person name="Morin E."/>
            <person name="Kohler A."/>
            <person name="Barry K."/>
            <person name="LaButti K."/>
            <person name="Morin E."/>
            <person name="Salamov A."/>
            <person name="Lipzen A."/>
            <person name="Mereny Z."/>
            <person name="Hegedus B."/>
            <person name="Baldrian P."/>
            <person name="Stursova M."/>
            <person name="Weitz H."/>
            <person name="Taylor A."/>
            <person name="Grigoriev I.V."/>
            <person name="Nagy L.G."/>
            <person name="Martin F."/>
            <person name="Kauserud H."/>
        </authorList>
    </citation>
    <scope>NUCLEOTIDE SEQUENCE</scope>
    <source>
        <strain evidence="3">CBHHK002</strain>
    </source>
</reference>
<dbReference type="Proteomes" id="UP001218218">
    <property type="component" value="Unassembled WGS sequence"/>
</dbReference>
<feature type="transmembrane region" description="Helical" evidence="1">
    <location>
        <begin position="118"/>
        <end position="137"/>
    </location>
</feature>
<accession>A0AAD7F4G2</accession>
<evidence type="ECO:0000256" key="1">
    <source>
        <dbReference type="SAM" id="Phobius"/>
    </source>
</evidence>
<evidence type="ECO:0000313" key="3">
    <source>
        <dbReference type="EMBL" id="KAJ7364840.1"/>
    </source>
</evidence>
<dbReference type="EMBL" id="JARIHO010000003">
    <property type="protein sequence ID" value="KAJ7364840.1"/>
    <property type="molecule type" value="Genomic_DNA"/>
</dbReference>
<dbReference type="InterPro" id="IPR045339">
    <property type="entry name" value="DUF6534"/>
</dbReference>
<keyword evidence="1" id="KW-0812">Transmembrane</keyword>
<feature type="transmembrane region" description="Helical" evidence="1">
    <location>
        <begin position="12"/>
        <end position="32"/>
    </location>
</feature>
<feature type="domain" description="DUF6534" evidence="2">
    <location>
        <begin position="163"/>
        <end position="245"/>
    </location>
</feature>
<keyword evidence="1" id="KW-1133">Transmembrane helix</keyword>
<comment type="caution">
    <text evidence="3">The sequence shown here is derived from an EMBL/GenBank/DDBJ whole genome shotgun (WGS) entry which is preliminary data.</text>
</comment>
<dbReference type="Pfam" id="PF20152">
    <property type="entry name" value="DUF6534"/>
    <property type="match status" value="1"/>
</dbReference>